<gene>
    <name evidence="1" type="ORF">H8K33_16190</name>
</gene>
<keyword evidence="2" id="KW-1185">Reference proteome</keyword>
<dbReference type="Proteomes" id="UP000643610">
    <property type="component" value="Unassembled WGS sequence"/>
</dbReference>
<dbReference type="PANTHER" id="PTHR20974:SF0">
    <property type="entry name" value="UPF0585 PROTEIN CG18661"/>
    <property type="match status" value="1"/>
</dbReference>
<accession>A0ABR6XVL7</accession>
<dbReference type="Pfam" id="PF06080">
    <property type="entry name" value="DUF938"/>
    <property type="match status" value="1"/>
</dbReference>
<comment type="caution">
    <text evidence="1">The sequence shown here is derived from an EMBL/GenBank/DDBJ whole genome shotgun (WGS) entry which is preliminary data.</text>
</comment>
<sequence length="201" mass="22848">MQKFKQFSPACERNQDPILTHLKTYLSKATNVLEIGSGTGQHAVYFSRHLPHLQWQTSDRAENHASIHAWIEEDGNPRVLAPLVLDVGSQHWPAQIFDGVFTANTCHIMHWEEVRQMFANLRQILSAEGVFIVYGPFNYDGQFTSLSNQEFNAALQAQAAHRAIRDIGDMRQLAAENGLMLLEDLAMPAHNRLLIFKRIKT</sequence>
<name>A0ABR6XVL7_9BURK</name>
<reference evidence="1 2" key="1">
    <citation type="submission" date="2020-08" db="EMBL/GenBank/DDBJ databases">
        <title>Novel species isolated from subtropical streams in China.</title>
        <authorList>
            <person name="Lu H."/>
        </authorList>
    </citation>
    <scope>NUCLEOTIDE SEQUENCE [LARGE SCALE GENOMIC DNA]</scope>
    <source>
        <strain evidence="1 2">KCTC 52442</strain>
    </source>
</reference>
<dbReference type="InterPro" id="IPR029063">
    <property type="entry name" value="SAM-dependent_MTases_sf"/>
</dbReference>
<organism evidence="1 2">
    <name type="scientific">Undibacterium amnicola</name>
    <dbReference type="NCBI Taxonomy" id="1834038"/>
    <lineage>
        <taxon>Bacteria</taxon>
        <taxon>Pseudomonadati</taxon>
        <taxon>Pseudomonadota</taxon>
        <taxon>Betaproteobacteria</taxon>
        <taxon>Burkholderiales</taxon>
        <taxon>Oxalobacteraceae</taxon>
        <taxon>Undibacterium</taxon>
    </lineage>
</organism>
<dbReference type="SUPFAM" id="SSF53335">
    <property type="entry name" value="S-adenosyl-L-methionine-dependent methyltransferases"/>
    <property type="match status" value="1"/>
</dbReference>
<dbReference type="Gene3D" id="3.40.50.150">
    <property type="entry name" value="Vaccinia Virus protein VP39"/>
    <property type="match status" value="1"/>
</dbReference>
<dbReference type="InterPro" id="IPR010342">
    <property type="entry name" value="DUF938"/>
</dbReference>
<dbReference type="PANTHER" id="PTHR20974">
    <property type="entry name" value="UPF0585 PROTEIN CG18661"/>
    <property type="match status" value="1"/>
</dbReference>
<dbReference type="EMBL" id="JACOFU010000007">
    <property type="protein sequence ID" value="MBC3833049.1"/>
    <property type="molecule type" value="Genomic_DNA"/>
</dbReference>
<dbReference type="RefSeq" id="WP_186892086.1">
    <property type="nucleotide sequence ID" value="NZ_JACOFU010000007.1"/>
</dbReference>
<protein>
    <submittedName>
        <fullName evidence="1">DUF938 domain-containing protein</fullName>
    </submittedName>
</protein>
<evidence type="ECO:0000313" key="1">
    <source>
        <dbReference type="EMBL" id="MBC3833049.1"/>
    </source>
</evidence>
<proteinExistence type="predicted"/>
<evidence type="ECO:0000313" key="2">
    <source>
        <dbReference type="Proteomes" id="UP000643610"/>
    </source>
</evidence>